<comment type="caution">
    <text evidence="4">The sequence shown here is derived from an EMBL/GenBank/DDBJ whole genome shotgun (WGS) entry which is preliminary data.</text>
</comment>
<dbReference type="InterPro" id="IPR013830">
    <property type="entry name" value="SGNH_hydro"/>
</dbReference>
<dbReference type="Pfam" id="PF13472">
    <property type="entry name" value="Lipase_GDSL_2"/>
    <property type="match status" value="1"/>
</dbReference>
<dbReference type="InterPro" id="IPR036514">
    <property type="entry name" value="SGNH_hydro_sf"/>
</dbReference>
<keyword evidence="2" id="KW-0732">Signal</keyword>
<feature type="chain" id="PRO_5039124783" evidence="2">
    <location>
        <begin position="24"/>
        <end position="459"/>
    </location>
</feature>
<protein>
    <submittedName>
        <fullName evidence="4">S-layer homology domain-containing protein</fullName>
    </submittedName>
</protein>
<accession>A0A9D1IWV4</accession>
<evidence type="ECO:0000313" key="4">
    <source>
        <dbReference type="EMBL" id="HIR50588.1"/>
    </source>
</evidence>
<dbReference type="EMBL" id="DVHE01000039">
    <property type="protein sequence ID" value="HIR50588.1"/>
    <property type="molecule type" value="Genomic_DNA"/>
</dbReference>
<organism evidence="4 5">
    <name type="scientific">Candidatus Avoscillospira avicola</name>
    <dbReference type="NCBI Taxonomy" id="2840706"/>
    <lineage>
        <taxon>Bacteria</taxon>
        <taxon>Bacillati</taxon>
        <taxon>Bacillota</taxon>
        <taxon>Clostridia</taxon>
        <taxon>Eubacteriales</taxon>
        <taxon>Oscillospiraceae</taxon>
        <taxon>Oscillospiraceae incertae sedis</taxon>
        <taxon>Candidatus Avoscillospira</taxon>
    </lineage>
</organism>
<dbReference type="AlphaFoldDB" id="A0A9D1IWV4"/>
<evidence type="ECO:0000256" key="1">
    <source>
        <dbReference type="ARBA" id="ARBA00022737"/>
    </source>
</evidence>
<dbReference type="PANTHER" id="PTHR43308">
    <property type="entry name" value="OUTER MEMBRANE PROTEIN ALPHA-RELATED"/>
    <property type="match status" value="1"/>
</dbReference>
<reference evidence="4" key="2">
    <citation type="journal article" date="2021" name="PeerJ">
        <title>Extensive microbial diversity within the chicken gut microbiome revealed by metagenomics and culture.</title>
        <authorList>
            <person name="Gilroy R."/>
            <person name="Ravi A."/>
            <person name="Getino M."/>
            <person name="Pursley I."/>
            <person name="Horton D.L."/>
            <person name="Alikhan N.F."/>
            <person name="Baker D."/>
            <person name="Gharbi K."/>
            <person name="Hall N."/>
            <person name="Watson M."/>
            <person name="Adriaenssens E.M."/>
            <person name="Foster-Nyarko E."/>
            <person name="Jarju S."/>
            <person name="Secka A."/>
            <person name="Antonio M."/>
            <person name="Oren A."/>
            <person name="Chaudhuri R.R."/>
            <person name="La Ragione R."/>
            <person name="Hildebrand F."/>
            <person name="Pallen M.J."/>
        </authorList>
    </citation>
    <scope>NUCLEOTIDE SEQUENCE</scope>
    <source>
        <strain evidence="4">ChiBcec15-4380</strain>
    </source>
</reference>
<evidence type="ECO:0000259" key="3">
    <source>
        <dbReference type="PROSITE" id="PS51272"/>
    </source>
</evidence>
<dbReference type="InterPro" id="IPR001119">
    <property type="entry name" value="SLH_dom"/>
</dbReference>
<keyword evidence="1" id="KW-0677">Repeat</keyword>
<proteinExistence type="predicted"/>
<dbReference type="Proteomes" id="UP000824239">
    <property type="component" value="Unassembled WGS sequence"/>
</dbReference>
<dbReference type="SUPFAM" id="SSF52266">
    <property type="entry name" value="SGNH hydrolase"/>
    <property type="match status" value="1"/>
</dbReference>
<dbReference type="Pfam" id="PF00395">
    <property type="entry name" value="SLH"/>
    <property type="match status" value="3"/>
</dbReference>
<name>A0A9D1IWV4_9FIRM</name>
<dbReference type="PROSITE" id="PS51272">
    <property type="entry name" value="SLH"/>
    <property type="match status" value="3"/>
</dbReference>
<dbReference type="Gene3D" id="3.40.50.1110">
    <property type="entry name" value="SGNH hydrolase"/>
    <property type="match status" value="1"/>
</dbReference>
<sequence length="459" mass="49688">MKKIMTRLAAVFLVAALTLPVAAAQNGKGPWKNPYSDVTESQWSYSYIARLSQAGILPDSDKFRSTDQETRLEFVAALYAMHLSLGGKAVSGDSLPFTDVPADSADYDAVLWAYESGVVNGVSETSFNPGGSISRQDTCTMLLRFAREEKLSLCAVDDARQFADSLSVRQYARTPVTVCQMSGLVNGYDNGYFRPAGFITRQECAAVLCRLLDAAEQKPEAGALTVDLTDGAYDSLYDGYTAPPSGLVEKSDAVDLSYFDDAVFIGDSVSLMLQYYNASTKALGNAQFLCAGSLSPANALWNVSSSSIHPSYQGKKMLVEDGVAACGAKKVYIMLGINSLRGGVDSTSQDLVTLIDRILAKAPDVSILVESVTPMAASSTIITDSLNNTKIQAYNDKMQSICEERGWYFINVAEVLRDKDGYLPGVYCSDNNAMGIHFTYDGCKVWVDYLKTHAPEALK</sequence>
<reference evidence="4" key="1">
    <citation type="submission" date="2020-10" db="EMBL/GenBank/DDBJ databases">
        <authorList>
            <person name="Gilroy R."/>
        </authorList>
    </citation>
    <scope>NUCLEOTIDE SEQUENCE</scope>
    <source>
        <strain evidence="4">ChiBcec15-4380</strain>
    </source>
</reference>
<gene>
    <name evidence="4" type="ORF">IAA53_04770</name>
</gene>
<feature type="domain" description="SLH" evidence="3">
    <location>
        <begin position="31"/>
        <end position="92"/>
    </location>
</feature>
<feature type="signal peptide" evidence="2">
    <location>
        <begin position="1"/>
        <end position="23"/>
    </location>
</feature>
<evidence type="ECO:0000313" key="5">
    <source>
        <dbReference type="Proteomes" id="UP000824239"/>
    </source>
</evidence>
<evidence type="ECO:0000256" key="2">
    <source>
        <dbReference type="SAM" id="SignalP"/>
    </source>
</evidence>
<feature type="domain" description="SLH" evidence="3">
    <location>
        <begin position="93"/>
        <end position="156"/>
    </location>
</feature>
<dbReference type="InterPro" id="IPR051465">
    <property type="entry name" value="Cell_Envelope_Struct_Comp"/>
</dbReference>
<feature type="domain" description="SLH" evidence="3">
    <location>
        <begin position="159"/>
        <end position="222"/>
    </location>
</feature>